<dbReference type="Proteomes" id="UP000267798">
    <property type="component" value="Unassembled WGS sequence"/>
</dbReference>
<evidence type="ECO:0000256" key="3">
    <source>
        <dbReference type="ARBA" id="ARBA00023163"/>
    </source>
</evidence>
<comment type="caution">
    <text evidence="5">The sequence shown here is derived from an EMBL/GenBank/DDBJ whole genome shotgun (WGS) entry which is preliminary data.</text>
</comment>
<dbReference type="GO" id="GO:0003700">
    <property type="term" value="F:DNA-binding transcription factor activity"/>
    <property type="evidence" value="ECO:0007669"/>
    <property type="project" value="InterPro"/>
</dbReference>
<dbReference type="SMART" id="SM00342">
    <property type="entry name" value="HTH_ARAC"/>
    <property type="match status" value="1"/>
</dbReference>
<dbReference type="Pfam" id="PF12833">
    <property type="entry name" value="HTH_18"/>
    <property type="match status" value="1"/>
</dbReference>
<dbReference type="EMBL" id="QXQB01000002">
    <property type="protein sequence ID" value="RJX39329.1"/>
    <property type="molecule type" value="Genomic_DNA"/>
</dbReference>
<dbReference type="OrthoDB" id="2536188at2"/>
<dbReference type="PROSITE" id="PS01124">
    <property type="entry name" value="HTH_ARAC_FAMILY_2"/>
    <property type="match status" value="1"/>
</dbReference>
<gene>
    <name evidence="5" type="ORF">D3P09_07730</name>
</gene>
<keyword evidence="2" id="KW-0238">DNA-binding</keyword>
<dbReference type="SUPFAM" id="SSF53807">
    <property type="entry name" value="Helical backbone' metal receptor"/>
    <property type="match status" value="1"/>
</dbReference>
<evidence type="ECO:0000256" key="2">
    <source>
        <dbReference type="ARBA" id="ARBA00023125"/>
    </source>
</evidence>
<evidence type="ECO:0000259" key="4">
    <source>
        <dbReference type="PROSITE" id="PS01124"/>
    </source>
</evidence>
<reference evidence="5 6" key="1">
    <citation type="submission" date="2018-09" db="EMBL/GenBank/DDBJ databases">
        <title>Paenibacillus aracenensis nov. sp. isolated from a cave in southern Spain.</title>
        <authorList>
            <person name="Jurado V."/>
            <person name="Gutierrez-Patricio S."/>
            <person name="Gonzalez-Pimentel J.L."/>
            <person name="Miller A.Z."/>
            <person name="Laiz L."/>
            <person name="Saiz-Jimenez C."/>
        </authorList>
    </citation>
    <scope>NUCLEOTIDE SEQUENCE [LARGE SCALE GENOMIC DNA]</scope>
    <source>
        <strain evidence="5 6">JCM 19203</strain>
    </source>
</reference>
<dbReference type="InterPro" id="IPR018060">
    <property type="entry name" value="HTH_AraC"/>
</dbReference>
<dbReference type="PANTHER" id="PTHR43280:SF28">
    <property type="entry name" value="HTH-TYPE TRANSCRIPTIONAL ACTIVATOR RHAS"/>
    <property type="match status" value="1"/>
</dbReference>
<keyword evidence="6" id="KW-1185">Reference proteome</keyword>
<dbReference type="RefSeq" id="WP_120108710.1">
    <property type="nucleotide sequence ID" value="NZ_QXQB01000002.1"/>
</dbReference>
<dbReference type="Gene3D" id="1.10.10.60">
    <property type="entry name" value="Homeodomain-like"/>
    <property type="match status" value="2"/>
</dbReference>
<organism evidence="5 6">
    <name type="scientific">Paenibacillus pinisoli</name>
    <dbReference type="NCBI Taxonomy" id="1276110"/>
    <lineage>
        <taxon>Bacteria</taxon>
        <taxon>Bacillati</taxon>
        <taxon>Bacillota</taxon>
        <taxon>Bacilli</taxon>
        <taxon>Bacillales</taxon>
        <taxon>Paenibacillaceae</taxon>
        <taxon>Paenibacillus</taxon>
    </lineage>
</organism>
<feature type="domain" description="HTH araC/xylS-type" evidence="4">
    <location>
        <begin position="165"/>
        <end position="263"/>
    </location>
</feature>
<proteinExistence type="predicted"/>
<dbReference type="AlphaFoldDB" id="A0A3A6PM61"/>
<protein>
    <submittedName>
        <fullName evidence="5">Helix-turn-helix domain-containing protein</fullName>
    </submittedName>
</protein>
<dbReference type="Gene3D" id="3.40.50.1980">
    <property type="entry name" value="Nitrogenase molybdenum iron protein domain"/>
    <property type="match status" value="2"/>
</dbReference>
<dbReference type="GO" id="GO:0043565">
    <property type="term" value="F:sequence-specific DNA binding"/>
    <property type="evidence" value="ECO:0007669"/>
    <property type="project" value="InterPro"/>
</dbReference>
<dbReference type="InterPro" id="IPR009057">
    <property type="entry name" value="Homeodomain-like_sf"/>
</dbReference>
<sequence>MDASIFTLKSASRLQVQRQASTLQVEFPSFIAAEGGVKVRLGRRTVTLQNGAMMLLRPWQQVKLQASGASNARIHHIAFESYRLMEESGNRLLYHADWSILPESGWVSPNLSQRAYSLLRQLTEEAAAGKYSGRNKRYMLEELLDFVFSGDGGGKEDNHYDKLIDESIAYVHEHYDQPIARAQLAGMAGFNESYFSTLFRKRTGWGFSEYVNRLRIGKAKERLLASDQTLHEIALGVGYKSGLYLSRKFKAVTGMTPGQFRCQPKPRRIAAFQFVGHLLALGVQPTATDAIILHHSLLLKDELRDVHIVSEQHSADELKSLGVDLILAPTYFYYTPDKMKRLEEMAPVVTLDWAKLDPLEEVRLLGRLLGKEGAAEQWIQRYLAKVRYARLRLAEHIKPNETVALYEIREQCNRDLESQASRSLQSVRYAGPAPAGADTGRSTAARQADLYIGCPAPGVCG</sequence>
<keyword evidence="1" id="KW-0805">Transcription regulation</keyword>
<evidence type="ECO:0000256" key="1">
    <source>
        <dbReference type="ARBA" id="ARBA00023015"/>
    </source>
</evidence>
<evidence type="ECO:0000313" key="6">
    <source>
        <dbReference type="Proteomes" id="UP000267798"/>
    </source>
</evidence>
<dbReference type="PANTHER" id="PTHR43280">
    <property type="entry name" value="ARAC-FAMILY TRANSCRIPTIONAL REGULATOR"/>
    <property type="match status" value="1"/>
</dbReference>
<dbReference type="SUPFAM" id="SSF46689">
    <property type="entry name" value="Homeodomain-like"/>
    <property type="match status" value="2"/>
</dbReference>
<keyword evidence="3" id="KW-0804">Transcription</keyword>
<accession>A0A3A6PM61</accession>
<dbReference type="InterPro" id="IPR018062">
    <property type="entry name" value="HTH_AraC-typ_CS"/>
</dbReference>
<evidence type="ECO:0000313" key="5">
    <source>
        <dbReference type="EMBL" id="RJX39329.1"/>
    </source>
</evidence>
<name>A0A3A6PM61_9BACL</name>
<dbReference type="PROSITE" id="PS00041">
    <property type="entry name" value="HTH_ARAC_FAMILY_1"/>
    <property type="match status" value="1"/>
</dbReference>